<evidence type="ECO:0000256" key="9">
    <source>
        <dbReference type="SAM" id="Phobius"/>
    </source>
</evidence>
<dbReference type="PANTHER" id="PTHR24372:SF77">
    <property type="entry name" value="G-PROTEIN COUPLED RECEPTORS FAMILY 1 PROFILE DOMAIN-CONTAINING PROTEIN"/>
    <property type="match status" value="1"/>
</dbReference>
<protein>
    <recommendedName>
        <fullName evidence="10">G-protein coupled receptors family 1 profile domain-containing protein</fullName>
    </recommendedName>
</protein>
<keyword evidence="7" id="KW-0807">Transducer</keyword>
<feature type="transmembrane region" description="Helical" evidence="9">
    <location>
        <begin position="137"/>
        <end position="159"/>
    </location>
</feature>
<comment type="similarity">
    <text evidence="7">Belongs to the G-protein coupled receptor 1 family.</text>
</comment>
<keyword evidence="5 9" id="KW-1133">Transmembrane helix</keyword>
<organism evidence="11 12">
    <name type="scientific">Holothuria leucospilota</name>
    <name type="common">Black long sea cucumber</name>
    <name type="synonym">Mertensiothuria leucospilota</name>
    <dbReference type="NCBI Taxonomy" id="206669"/>
    <lineage>
        <taxon>Eukaryota</taxon>
        <taxon>Metazoa</taxon>
        <taxon>Echinodermata</taxon>
        <taxon>Eleutherozoa</taxon>
        <taxon>Echinozoa</taxon>
        <taxon>Holothuroidea</taxon>
        <taxon>Aspidochirotacea</taxon>
        <taxon>Aspidochirotida</taxon>
        <taxon>Holothuriidae</taxon>
        <taxon>Holothuria</taxon>
    </lineage>
</organism>
<feature type="transmembrane region" description="Helical" evidence="9">
    <location>
        <begin position="51"/>
        <end position="77"/>
    </location>
</feature>
<evidence type="ECO:0000313" key="11">
    <source>
        <dbReference type="EMBL" id="KAJ8034738.1"/>
    </source>
</evidence>
<dbReference type="PANTHER" id="PTHR24372">
    <property type="entry name" value="GLYCOPROTEIN HORMONE RECEPTOR"/>
    <property type="match status" value="1"/>
</dbReference>
<name>A0A9Q1H6N3_HOLLE</name>
<keyword evidence="3 7" id="KW-0812">Transmembrane</keyword>
<dbReference type="SUPFAM" id="SSF81321">
    <property type="entry name" value="Family A G protein-coupled receptor-like"/>
    <property type="match status" value="1"/>
</dbReference>
<dbReference type="EMBL" id="JAIZAY010000010">
    <property type="protein sequence ID" value="KAJ8034738.1"/>
    <property type="molecule type" value="Genomic_DNA"/>
</dbReference>
<comment type="caution">
    <text evidence="11">The sequence shown here is derived from an EMBL/GenBank/DDBJ whole genome shotgun (WGS) entry which is preliminary data.</text>
</comment>
<dbReference type="OrthoDB" id="5959154at2759"/>
<proteinExistence type="inferred from homology"/>
<feature type="compositionally biased region" description="Basic and acidic residues" evidence="8">
    <location>
        <begin position="342"/>
        <end position="351"/>
    </location>
</feature>
<dbReference type="GO" id="GO:0007189">
    <property type="term" value="P:adenylate cyclase-activating G protein-coupled receptor signaling pathway"/>
    <property type="evidence" value="ECO:0007669"/>
    <property type="project" value="TreeGrafter"/>
</dbReference>
<gene>
    <name evidence="11" type="ORF">HOLleu_21702</name>
</gene>
<evidence type="ECO:0000256" key="2">
    <source>
        <dbReference type="ARBA" id="ARBA00022614"/>
    </source>
</evidence>
<dbReference type="Gene3D" id="1.20.1070.10">
    <property type="entry name" value="Rhodopsin 7-helix transmembrane proteins"/>
    <property type="match status" value="1"/>
</dbReference>
<keyword evidence="4" id="KW-0677">Repeat</keyword>
<dbReference type="PRINTS" id="PR00237">
    <property type="entry name" value="GPCRRHODOPSN"/>
</dbReference>
<feature type="transmembrane region" description="Helical" evidence="9">
    <location>
        <begin position="97"/>
        <end position="116"/>
    </location>
</feature>
<accession>A0A9Q1H6N3</accession>
<evidence type="ECO:0000256" key="4">
    <source>
        <dbReference type="ARBA" id="ARBA00022737"/>
    </source>
</evidence>
<evidence type="ECO:0000313" key="12">
    <source>
        <dbReference type="Proteomes" id="UP001152320"/>
    </source>
</evidence>
<feature type="transmembrane region" description="Helical" evidence="9">
    <location>
        <begin position="218"/>
        <end position="243"/>
    </location>
</feature>
<dbReference type="Proteomes" id="UP001152320">
    <property type="component" value="Chromosome 10"/>
</dbReference>
<dbReference type="AlphaFoldDB" id="A0A9Q1H6N3"/>
<dbReference type="Pfam" id="PF00001">
    <property type="entry name" value="7tm_1"/>
    <property type="match status" value="1"/>
</dbReference>
<feature type="region of interest" description="Disordered" evidence="8">
    <location>
        <begin position="331"/>
        <end position="351"/>
    </location>
</feature>
<comment type="subcellular location">
    <subcellularLocation>
        <location evidence="1">Membrane</location>
    </subcellularLocation>
</comment>
<feature type="domain" description="G-protein coupled receptors family 1 profile" evidence="10">
    <location>
        <begin position="21"/>
        <end position="315"/>
    </location>
</feature>
<dbReference type="InterPro" id="IPR017452">
    <property type="entry name" value="GPCR_Rhodpsn_7TM"/>
</dbReference>
<evidence type="ECO:0000256" key="3">
    <source>
        <dbReference type="ARBA" id="ARBA00022692"/>
    </source>
</evidence>
<feature type="transmembrane region" description="Helical" evidence="9">
    <location>
        <begin position="296"/>
        <end position="317"/>
    </location>
</feature>
<evidence type="ECO:0000256" key="7">
    <source>
        <dbReference type="RuleBase" id="RU000688"/>
    </source>
</evidence>
<evidence type="ECO:0000256" key="6">
    <source>
        <dbReference type="ARBA" id="ARBA00023136"/>
    </source>
</evidence>
<dbReference type="GO" id="GO:0008528">
    <property type="term" value="F:G protein-coupled peptide receptor activity"/>
    <property type="evidence" value="ECO:0007669"/>
    <property type="project" value="TreeGrafter"/>
</dbReference>
<dbReference type="GO" id="GO:0009755">
    <property type="term" value="P:hormone-mediated signaling pathway"/>
    <property type="evidence" value="ECO:0007669"/>
    <property type="project" value="TreeGrafter"/>
</dbReference>
<feature type="transmembrane region" description="Helical" evidence="9">
    <location>
        <begin position="264"/>
        <end position="284"/>
    </location>
</feature>
<reference evidence="11" key="1">
    <citation type="submission" date="2021-10" db="EMBL/GenBank/DDBJ databases">
        <title>Tropical sea cucumber genome reveals ecological adaptation and Cuvierian tubules defense mechanism.</title>
        <authorList>
            <person name="Chen T."/>
        </authorList>
    </citation>
    <scope>NUCLEOTIDE SEQUENCE</scope>
    <source>
        <strain evidence="11">Nanhai2018</strain>
        <tissue evidence="11">Muscle</tissue>
    </source>
</reference>
<keyword evidence="12" id="KW-1185">Reference proteome</keyword>
<dbReference type="PROSITE" id="PS50262">
    <property type="entry name" value="G_PROTEIN_RECEP_F1_2"/>
    <property type="match status" value="1"/>
</dbReference>
<dbReference type="GO" id="GO:0005886">
    <property type="term" value="C:plasma membrane"/>
    <property type="evidence" value="ECO:0007669"/>
    <property type="project" value="TreeGrafter"/>
</dbReference>
<feature type="transmembrane region" description="Helical" evidence="9">
    <location>
        <begin position="6"/>
        <end position="30"/>
    </location>
</feature>
<keyword evidence="7" id="KW-0297">G-protein coupled receptor</keyword>
<evidence type="ECO:0000256" key="8">
    <source>
        <dbReference type="SAM" id="MobiDB-lite"/>
    </source>
</evidence>
<sequence>MLPNDIVRAILWGVSSFSLLANFVVITSRLKSKNFFVSKLLILTTVNSGQNMFLVNLALSDFLMGVYLFAIGSADAYFGKGYIVSAFNWRTGVTCKVIGFIGVVSNVASLLILTLISIERFSTIVLPFYRLRFGSKLTKITCAIVWGLSIVMALTPIILADFVEGIFGFSDICSGLPFVTIAKEEDREITTKYEDGIIKEITGSNDVPKSQWIYSQIVYIYFSATCVSVVTICYVSMFISVMLTRHMSGRQANNAEEVKMATKMSIIVLTDLFCWVPIIIAGVLTETGMEISTDMYAWFVVVVMPINSALNPLLYTVPLIKKKKKNKPSFIGEQKEKKKKFTEKLRNNWIP</sequence>
<keyword evidence="2" id="KW-0433">Leucine-rich repeat</keyword>
<keyword evidence="6 9" id="KW-0472">Membrane</keyword>
<dbReference type="PROSITE" id="PS00237">
    <property type="entry name" value="G_PROTEIN_RECEP_F1_1"/>
    <property type="match status" value="1"/>
</dbReference>
<evidence type="ECO:0000256" key="5">
    <source>
        <dbReference type="ARBA" id="ARBA00022989"/>
    </source>
</evidence>
<dbReference type="InterPro" id="IPR000276">
    <property type="entry name" value="GPCR_Rhodpsn"/>
</dbReference>
<evidence type="ECO:0000256" key="1">
    <source>
        <dbReference type="ARBA" id="ARBA00004370"/>
    </source>
</evidence>
<keyword evidence="7" id="KW-0675">Receptor</keyword>
<evidence type="ECO:0000259" key="10">
    <source>
        <dbReference type="PROSITE" id="PS50262"/>
    </source>
</evidence>